<dbReference type="Proteomes" id="UP000225706">
    <property type="component" value="Unassembled WGS sequence"/>
</dbReference>
<dbReference type="PANTHER" id="PTHR37984:SF5">
    <property type="entry name" value="PROTEIN NYNRIN-LIKE"/>
    <property type="match status" value="1"/>
</dbReference>
<name>A0A2B4R8J5_STYPI</name>
<dbReference type="STRING" id="50429.A0A2B4R8J5"/>
<accession>A0A2B4R8J5</accession>
<organism evidence="2 3">
    <name type="scientific">Stylophora pistillata</name>
    <name type="common">Smooth cauliflower coral</name>
    <dbReference type="NCBI Taxonomy" id="50429"/>
    <lineage>
        <taxon>Eukaryota</taxon>
        <taxon>Metazoa</taxon>
        <taxon>Cnidaria</taxon>
        <taxon>Anthozoa</taxon>
        <taxon>Hexacorallia</taxon>
        <taxon>Scleractinia</taxon>
        <taxon>Astrocoeniina</taxon>
        <taxon>Pocilloporidae</taxon>
        <taxon>Stylophora</taxon>
    </lineage>
</organism>
<comment type="caution">
    <text evidence="2">The sequence shown here is derived from an EMBL/GenBank/DDBJ whole genome shotgun (WGS) entry which is preliminary data.</text>
</comment>
<evidence type="ECO:0000313" key="3">
    <source>
        <dbReference type="Proteomes" id="UP000225706"/>
    </source>
</evidence>
<gene>
    <name evidence="2" type="ORF">AWC38_SpisGene21155</name>
</gene>
<dbReference type="Gene3D" id="3.10.10.10">
    <property type="entry name" value="HIV Type 1 Reverse Transcriptase, subunit A, domain 1"/>
    <property type="match status" value="1"/>
</dbReference>
<feature type="compositionally biased region" description="Polar residues" evidence="1">
    <location>
        <begin position="338"/>
        <end position="353"/>
    </location>
</feature>
<evidence type="ECO:0000313" key="2">
    <source>
        <dbReference type="EMBL" id="PFX14664.1"/>
    </source>
</evidence>
<reference evidence="3" key="1">
    <citation type="journal article" date="2017" name="bioRxiv">
        <title>Comparative analysis of the genomes of Stylophora pistillata and Acropora digitifera provides evidence for extensive differences between species of corals.</title>
        <authorList>
            <person name="Voolstra C.R."/>
            <person name="Li Y."/>
            <person name="Liew Y.J."/>
            <person name="Baumgarten S."/>
            <person name="Zoccola D."/>
            <person name="Flot J.-F."/>
            <person name="Tambutte S."/>
            <person name="Allemand D."/>
            <person name="Aranda M."/>
        </authorList>
    </citation>
    <scope>NUCLEOTIDE SEQUENCE [LARGE SCALE GENOMIC DNA]</scope>
</reference>
<dbReference type="AlphaFoldDB" id="A0A2B4R8J5"/>
<proteinExistence type="predicted"/>
<keyword evidence="3" id="KW-1185">Reference proteome</keyword>
<sequence length="384" mass="42562">MSQPLLSLDTSVELGLLQLANTTNAEVKPPTENSAILNQDYPVTQLTSEFNNVFSGLGKHKRIKGKVIVDETVNPIAHKPRRILCNLAQIAAKEEQRLKELGVIETVPVDQSTTWCNNPVIAPKPDNLEAIRFCSQMKVPNTAILRPVTEALTGKTGADSFTVFGGNYRATPHPFTGKTLYELSMKRIVRTKLPSFTQVSPDIEVQQKDKDSKARTKAYADTKHSTKPQDLHIGNIALVKQKRSKKASPPFEPVPYTIRDIKGSMITASRSTDLKDVTLNSSHFKKLGSPHGYARAGCQYPCRPQQEPQAQVEFDDLEMHESSQPTSIQPGGELTNPEELSTNNNIPPSTVTIGQDPAKPPRQSYSGRRIQRQVWSKDYVLDSL</sequence>
<evidence type="ECO:0000256" key="1">
    <source>
        <dbReference type="SAM" id="MobiDB-lite"/>
    </source>
</evidence>
<dbReference type="PANTHER" id="PTHR37984">
    <property type="entry name" value="PROTEIN CBG26694"/>
    <property type="match status" value="1"/>
</dbReference>
<protein>
    <submittedName>
        <fullName evidence="2">Uncharacterized protein</fullName>
    </submittedName>
</protein>
<dbReference type="EMBL" id="LSMT01000748">
    <property type="protein sequence ID" value="PFX14664.1"/>
    <property type="molecule type" value="Genomic_DNA"/>
</dbReference>
<feature type="region of interest" description="Disordered" evidence="1">
    <location>
        <begin position="318"/>
        <end position="370"/>
    </location>
</feature>
<dbReference type="InterPro" id="IPR050951">
    <property type="entry name" value="Retrovirus_Pol_polyprotein"/>
</dbReference>